<evidence type="ECO:0000313" key="2">
    <source>
        <dbReference type="EMBL" id="KAJ3740326.1"/>
    </source>
</evidence>
<reference evidence="3" key="1">
    <citation type="submission" date="2022-08" db="EMBL/GenBank/DDBJ databases">
        <authorList>
            <consortium name="DOE Joint Genome Institute"/>
            <person name="Min B."/>
            <person name="Riley R."/>
            <person name="Sierra-Patev S."/>
            <person name="Naranjo-Ortiz M."/>
            <person name="Looney B."/>
            <person name="Konkel Z."/>
            <person name="Slot J.C."/>
            <person name="Sakamoto Y."/>
            <person name="Steenwyk J.L."/>
            <person name="Rokas A."/>
            <person name="Carro J."/>
            <person name="Camarero S."/>
            <person name="Ferreira P."/>
            <person name="Molpeceres G."/>
            <person name="Ruiz-Duenas F.J."/>
            <person name="Serrano A."/>
            <person name="Henrissat B."/>
            <person name="Drula E."/>
            <person name="Hughes K.W."/>
            <person name="Mata J.L."/>
            <person name="Ishikawa N.K."/>
            <person name="Vargas-Isla R."/>
            <person name="Ushijima S."/>
            <person name="Smith C.A."/>
            <person name="Ahrendt S."/>
            <person name="Andreopoulos W."/>
            <person name="He G."/>
            <person name="Labutti K."/>
            <person name="Lipzen A."/>
            <person name="Ng V."/>
            <person name="Sandor L."/>
            <person name="Barry K."/>
            <person name="Martinez A.T."/>
            <person name="Xiao Y."/>
            <person name="Gibbons J.G."/>
            <person name="Terashima K."/>
            <person name="Hibbett D.S."/>
            <person name="Grigoriev I.V."/>
        </authorList>
    </citation>
    <scope>NUCLEOTIDE SEQUENCE</scope>
    <source>
        <strain evidence="3">TFB7829</strain>
    </source>
</reference>
<keyword evidence="1" id="KW-0732">Signal</keyword>
<dbReference type="Proteomes" id="UP001163850">
    <property type="component" value="Unassembled WGS sequence"/>
</dbReference>
<feature type="chain" id="PRO_5044703622" evidence="1">
    <location>
        <begin position="24"/>
        <end position="309"/>
    </location>
</feature>
<evidence type="ECO:0000256" key="1">
    <source>
        <dbReference type="SAM" id="SignalP"/>
    </source>
</evidence>
<proteinExistence type="predicted"/>
<dbReference type="AlphaFoldDB" id="A0A9W8NT38"/>
<organism evidence="2 4">
    <name type="scientific">Lentinula detonsa</name>
    <dbReference type="NCBI Taxonomy" id="2804962"/>
    <lineage>
        <taxon>Eukaryota</taxon>
        <taxon>Fungi</taxon>
        <taxon>Dikarya</taxon>
        <taxon>Basidiomycota</taxon>
        <taxon>Agaricomycotina</taxon>
        <taxon>Agaricomycetes</taxon>
        <taxon>Agaricomycetidae</taxon>
        <taxon>Agaricales</taxon>
        <taxon>Marasmiineae</taxon>
        <taxon>Omphalotaceae</taxon>
        <taxon>Lentinula</taxon>
    </lineage>
</organism>
<dbReference type="Proteomes" id="UP001142393">
    <property type="component" value="Unassembled WGS sequence"/>
</dbReference>
<accession>A0AA38PVG7</accession>
<keyword evidence="4" id="KW-1185">Reference proteome</keyword>
<protein>
    <submittedName>
        <fullName evidence="2">Uncharacterized protein</fullName>
    </submittedName>
</protein>
<feature type="signal peptide" evidence="1">
    <location>
        <begin position="1"/>
        <end position="23"/>
    </location>
</feature>
<evidence type="ECO:0000313" key="3">
    <source>
        <dbReference type="EMBL" id="KAJ3982728.1"/>
    </source>
</evidence>
<gene>
    <name evidence="2" type="ORF">DFH05DRAFT_1508374</name>
    <name evidence="3" type="ORF">F5890DRAFT_1555643</name>
</gene>
<reference evidence="2 4" key="3">
    <citation type="journal article" date="2023" name="Proc. Natl. Acad. Sci. U.S.A.">
        <title>A global phylogenomic analysis of the shiitake genus Lentinula.</title>
        <authorList>
            <person name="Sierra-Patev S."/>
            <person name="Min B."/>
            <person name="Naranjo-Ortiz M."/>
            <person name="Looney B."/>
            <person name="Konkel Z."/>
            <person name="Slot J.C."/>
            <person name="Sakamoto Y."/>
            <person name="Steenwyk J.L."/>
            <person name="Rokas A."/>
            <person name="Carro J."/>
            <person name="Camarero S."/>
            <person name="Ferreira P."/>
            <person name="Molpeceres G."/>
            <person name="Ruiz-Duenas F.J."/>
            <person name="Serrano A."/>
            <person name="Henrissat B."/>
            <person name="Drula E."/>
            <person name="Hughes K.W."/>
            <person name="Mata J.L."/>
            <person name="Ishikawa N.K."/>
            <person name="Vargas-Isla R."/>
            <person name="Ushijima S."/>
            <person name="Smith C.A."/>
            <person name="Donoghue J."/>
            <person name="Ahrendt S."/>
            <person name="Andreopoulos W."/>
            <person name="He G."/>
            <person name="LaButti K."/>
            <person name="Lipzen A."/>
            <person name="Ng V."/>
            <person name="Riley R."/>
            <person name="Sandor L."/>
            <person name="Barry K."/>
            <person name="Martinez A.T."/>
            <person name="Xiao Y."/>
            <person name="Gibbons J.G."/>
            <person name="Terashima K."/>
            <person name="Grigoriev I.V."/>
            <person name="Hibbett D."/>
        </authorList>
    </citation>
    <scope>NUCLEOTIDE SEQUENCE [LARGE SCALE GENOMIC DNA]</scope>
    <source>
        <strain evidence="2 4">TFB7810</strain>
    </source>
</reference>
<dbReference type="EMBL" id="MU802050">
    <property type="protein sequence ID" value="KAJ3982728.1"/>
    <property type="molecule type" value="Genomic_DNA"/>
</dbReference>
<reference evidence="2" key="2">
    <citation type="submission" date="2022-08" db="EMBL/GenBank/DDBJ databases">
        <authorList>
            <consortium name="DOE Joint Genome Institute"/>
            <person name="Min B."/>
            <person name="Sierra-Patev S."/>
            <person name="Naranjo-Ortiz M."/>
            <person name="Looney B."/>
            <person name="Konkel Z."/>
            <person name="Slot J.C."/>
            <person name="Sakamoto Y."/>
            <person name="Steenwyk J.L."/>
            <person name="Rokas A."/>
            <person name="Carro J."/>
            <person name="Camarero S."/>
            <person name="Ferreira P."/>
            <person name="Molpeceres G."/>
            <person name="Ruiz-duenas F.J."/>
            <person name="Serrano A."/>
            <person name="Henrissat B."/>
            <person name="Drula E."/>
            <person name="Hughes K.W."/>
            <person name="Mata J.L."/>
            <person name="Ishikawa N.K."/>
            <person name="Vargas-Isla R."/>
            <person name="Ushijima S."/>
            <person name="Smith C.A."/>
            <person name="Ahrendt S."/>
            <person name="Andreopoulos W."/>
            <person name="He G."/>
            <person name="LaButti K."/>
            <person name="Lipzen A."/>
            <person name="Ng V."/>
            <person name="Riley R."/>
            <person name="Sandor L."/>
            <person name="Barry K."/>
            <person name="Martinez A.T."/>
            <person name="Xiao Y."/>
            <person name="Gibbons J.G."/>
            <person name="Terashima K."/>
            <person name="Hibbett D.S."/>
            <person name="Grigoriev I.V."/>
        </authorList>
    </citation>
    <scope>NUCLEOTIDE SEQUENCE</scope>
    <source>
        <strain evidence="2">TFB7810</strain>
    </source>
</reference>
<comment type="caution">
    <text evidence="2">The sequence shown here is derived from an EMBL/GenBank/DDBJ whole genome shotgun (WGS) entry which is preliminary data.</text>
</comment>
<accession>A0A9W8NT38</accession>
<name>A0A9W8NT38_9AGAR</name>
<evidence type="ECO:0000313" key="4">
    <source>
        <dbReference type="Proteomes" id="UP001142393"/>
    </source>
</evidence>
<dbReference type="EMBL" id="JANVFU010000014">
    <property type="protein sequence ID" value="KAJ3740326.1"/>
    <property type="molecule type" value="Genomic_DNA"/>
</dbReference>
<sequence length="309" mass="34559">MHRSWRLLSLAFIVLISVSSVCTFPVKTSPQLHSGGSPVNDVNTSSTPSNKVTFRWSEITRFNAPLTKAGELKDKLSLSESRIRDLMVEAADVLGLDKSPPPEVERVDEGGVEFEKAYRNGFVRFQILGGTKFAGKEVLGVIYVGLEEQLLRRWDAKILVDREEVFPNPQIHSGGSSVNDVDTSSTPSNKVTFRWSEITRFNAPLAKAGELKDKLSLSESRIRDLMVEAADVLGLDKSPPPKVERVDEGGVEFEKAYRNGFVRFQILGGTKFAGKEVLGVIYIGWEEQLFRRWDAKILVDREEVFPEKS</sequence>